<evidence type="ECO:0000256" key="4">
    <source>
        <dbReference type="ARBA" id="ARBA00023295"/>
    </source>
</evidence>
<proteinExistence type="inferred from homology"/>
<evidence type="ECO:0000256" key="1">
    <source>
        <dbReference type="ARBA" id="ARBA00001255"/>
    </source>
</evidence>
<dbReference type="PANTHER" id="PTHR43053">
    <property type="entry name" value="GLYCOSIDASE FAMILY 31"/>
    <property type="match status" value="1"/>
</dbReference>
<dbReference type="InterPro" id="IPR031704">
    <property type="entry name" value="Glyco_hydro_36_N"/>
</dbReference>
<dbReference type="Gene3D" id="2.70.98.60">
    <property type="entry name" value="alpha-galactosidase from lactobacil brevis"/>
    <property type="match status" value="1"/>
</dbReference>
<dbReference type="EC" id="3.2.1.22" evidence="2 5"/>
<dbReference type="InterPro" id="IPR013780">
    <property type="entry name" value="Glyco_hydro_b"/>
</dbReference>
<dbReference type="PIRSF" id="PIRSF005536">
    <property type="entry name" value="Agal"/>
    <property type="match status" value="1"/>
</dbReference>
<dbReference type="GO" id="GO:0016052">
    <property type="term" value="P:carbohydrate catabolic process"/>
    <property type="evidence" value="ECO:0007669"/>
    <property type="project" value="InterPro"/>
</dbReference>
<evidence type="ECO:0000256" key="3">
    <source>
        <dbReference type="ARBA" id="ARBA00022801"/>
    </source>
</evidence>
<gene>
    <name evidence="9" type="ORF">BN381_450017</name>
</gene>
<evidence type="ECO:0000256" key="5">
    <source>
        <dbReference type="PIRNR" id="PIRNR005536"/>
    </source>
</evidence>
<sequence>MADDNAVVDGSAVRVDAGGWGLTWAADDAGCLRQVGLGPEGATAQLGEIPLALFPDAYPTYGGGDALRPPALRITHADGSLTTRLVVEHVSRMVEPGGEHVTMRCRDERFHLHVEHHLRTHPASGVLEQWVEILHEEPGPVRLMSYDSMSPLLLASPDAEVVQFVGGGWADEWRWNEEGLSPGTKSLASFGGVQPHLQAAPMLLLSPSGPGSERSGDSLGCSIQWGGNTRFDLDVRPKGDLAAPSELRLRCGANPLGAEYLLDPGVRFVAPAVAWTWATTGRAEVTRRFHIWTRERVLRDPNRVRPVVANNWEATFFDFDEARILDLIDQSGELGAEVFLLDDGWFGTNHPRDDDTAGLGDWDVDRAKLPNGLAPLADAAAARGLRFGIWVEPEMVNPLSELYVDHPDWVVRDSREPAEHRNQLVLDPLIDEVREFEASVVDRALCDPGISYVKWDANRPITDPGSTQLGPDRQANLWVDQVHATWAVMDEVVRRHPEVELMLCASGGGRTDHATLRRFHEFWTSDNTDPVTRVRMQWACSHFFPAAAMAAHVTRWGGRPIHFGCAVALSGRFGLDLDLLALSSDEWAACRSAVALAKRTQRLVQQGRLVRLVSPMDRADRSRAALACIDPGSDETVLFAYQLEASNRPSPSLMLDWLDPDATYTVTETDLAVAGGAAVTQRSGRELIDGLDWQLTEPETARVWEITPVRG</sequence>
<dbReference type="InterPro" id="IPR017853">
    <property type="entry name" value="GH"/>
</dbReference>
<dbReference type="Pfam" id="PF02065">
    <property type="entry name" value="Melibiase"/>
    <property type="match status" value="1"/>
</dbReference>
<comment type="catalytic activity">
    <reaction evidence="1 5">
        <text>Hydrolysis of terminal, non-reducing alpha-D-galactose residues in alpha-D-galactosides, including galactose oligosaccharides, galactomannans and galactolipids.</text>
        <dbReference type="EC" id="3.2.1.22"/>
    </reaction>
</comment>
<comment type="caution">
    <text evidence="9">The sequence shown here is derived from an EMBL/GenBank/DDBJ whole genome shotgun (WGS) entry which is preliminary data.</text>
</comment>
<dbReference type="OrthoDB" id="9758822at2"/>
<reference evidence="9 10" key="1">
    <citation type="journal article" date="2013" name="ISME J.">
        <title>Metabolic model for the filamentous 'Candidatus Microthrix parvicella' based on genomic and metagenomic analyses.</title>
        <authorList>
            <person name="Jon McIlroy S."/>
            <person name="Kristiansen R."/>
            <person name="Albertsen M."/>
            <person name="Michael Karst S."/>
            <person name="Rossetti S."/>
            <person name="Lund Nielsen J."/>
            <person name="Tandoi V."/>
            <person name="James Seviour R."/>
            <person name="Nielsen P.H."/>
        </authorList>
    </citation>
    <scope>NUCLEOTIDE SEQUENCE [LARGE SCALE GENOMIC DNA]</scope>
    <source>
        <strain evidence="9 10">RN1</strain>
    </source>
</reference>
<dbReference type="InterPro" id="IPR050985">
    <property type="entry name" value="Alpha-glycosidase_related"/>
</dbReference>
<dbReference type="GO" id="GO:0004557">
    <property type="term" value="F:alpha-galactosidase activity"/>
    <property type="evidence" value="ECO:0007669"/>
    <property type="project" value="UniProtKB-UniRule"/>
</dbReference>
<dbReference type="FunFam" id="3.20.20.70:FF:000118">
    <property type="entry name" value="Alpha-galactosidase"/>
    <property type="match status" value="1"/>
</dbReference>
<dbReference type="Gene3D" id="3.20.20.70">
    <property type="entry name" value="Aldolase class I"/>
    <property type="match status" value="1"/>
</dbReference>
<organism evidence="9 10">
    <name type="scientific">Candidatus Neomicrothrix parvicella RN1</name>
    <dbReference type="NCBI Taxonomy" id="1229780"/>
    <lineage>
        <taxon>Bacteria</taxon>
        <taxon>Bacillati</taxon>
        <taxon>Actinomycetota</taxon>
        <taxon>Acidimicrobiia</taxon>
        <taxon>Acidimicrobiales</taxon>
        <taxon>Microthrixaceae</taxon>
        <taxon>Candidatus Neomicrothrix</taxon>
    </lineage>
</organism>
<name>R4Z5S1_9ACTN</name>
<evidence type="ECO:0000256" key="2">
    <source>
        <dbReference type="ARBA" id="ARBA00012755"/>
    </source>
</evidence>
<keyword evidence="10" id="KW-1185">Reference proteome</keyword>
<comment type="similarity">
    <text evidence="5">Belongs to the glycosyl hydrolase.</text>
</comment>
<dbReference type="InterPro" id="IPR002252">
    <property type="entry name" value="Glyco_hydro_36"/>
</dbReference>
<dbReference type="Pfam" id="PF16875">
    <property type="entry name" value="Glyco_hydro_36N"/>
    <property type="match status" value="1"/>
</dbReference>
<dbReference type="PANTHER" id="PTHR43053:SF3">
    <property type="entry name" value="ALPHA-GALACTOSIDASE C-RELATED"/>
    <property type="match status" value="1"/>
</dbReference>
<dbReference type="STRING" id="1229780.BN381_450017"/>
<evidence type="ECO:0000256" key="6">
    <source>
        <dbReference type="PIRSR" id="PIRSR005536-1"/>
    </source>
</evidence>
<feature type="active site" description="Proton donor" evidence="6">
    <location>
        <position position="526"/>
    </location>
</feature>
<feature type="binding site" evidence="7">
    <location>
        <position position="421"/>
    </location>
    <ligand>
        <name>substrate</name>
    </ligand>
</feature>
<dbReference type="Gene3D" id="2.60.40.1180">
    <property type="entry name" value="Golgi alpha-mannosidase II"/>
    <property type="match status" value="1"/>
</dbReference>
<dbReference type="Proteomes" id="UP000018291">
    <property type="component" value="Unassembled WGS sequence"/>
</dbReference>
<evidence type="ECO:0000313" key="9">
    <source>
        <dbReference type="EMBL" id="CCM64706.1"/>
    </source>
</evidence>
<feature type="active site" description="Nucleophile" evidence="6">
    <location>
        <position position="456"/>
    </location>
</feature>
<dbReference type="RefSeq" id="WP_012228967.1">
    <property type="nucleotide sequence ID" value="NZ_HG422565.1"/>
</dbReference>
<dbReference type="CDD" id="cd14791">
    <property type="entry name" value="GH36"/>
    <property type="match status" value="1"/>
</dbReference>
<feature type="binding site" evidence="7">
    <location>
        <begin position="342"/>
        <end position="343"/>
    </location>
    <ligand>
        <name>substrate</name>
    </ligand>
</feature>
<dbReference type="eggNOG" id="COG3345">
    <property type="taxonomic scope" value="Bacteria"/>
</dbReference>
<feature type="binding site" evidence="7">
    <location>
        <position position="504"/>
    </location>
    <ligand>
        <name>substrate</name>
    </ligand>
</feature>
<feature type="domain" description="Glycosyl hydrolase family 36 N-terminal" evidence="8">
    <location>
        <begin position="49"/>
        <end position="262"/>
    </location>
</feature>
<dbReference type="SUPFAM" id="SSF51445">
    <property type="entry name" value="(Trans)glycosidases"/>
    <property type="match status" value="1"/>
</dbReference>
<evidence type="ECO:0000259" key="8">
    <source>
        <dbReference type="Pfam" id="PF16875"/>
    </source>
</evidence>
<feature type="binding site" evidence="7">
    <location>
        <begin position="454"/>
        <end position="458"/>
    </location>
    <ligand>
        <name>substrate</name>
    </ligand>
</feature>
<evidence type="ECO:0000313" key="10">
    <source>
        <dbReference type="Proteomes" id="UP000018291"/>
    </source>
</evidence>
<dbReference type="AlphaFoldDB" id="R4Z5S1"/>
<keyword evidence="4 5" id="KW-0326">Glycosidase</keyword>
<keyword evidence="3 5" id="KW-0378">Hydrolase</keyword>
<dbReference type="EMBL" id="CANL01000040">
    <property type="protein sequence ID" value="CCM64706.1"/>
    <property type="molecule type" value="Genomic_DNA"/>
</dbReference>
<protein>
    <recommendedName>
        <fullName evidence="2 5">Alpha-galactosidase</fullName>
        <ecNumber evidence="2 5">3.2.1.22</ecNumber>
    </recommendedName>
</protein>
<dbReference type="InterPro" id="IPR038417">
    <property type="entry name" value="Alpga-gal_N_sf"/>
</dbReference>
<evidence type="ECO:0000256" key="7">
    <source>
        <dbReference type="PIRSR" id="PIRSR005536-2"/>
    </source>
</evidence>
<feature type="binding site" evidence="7">
    <location>
        <position position="526"/>
    </location>
    <ligand>
        <name>substrate</name>
    </ligand>
</feature>
<dbReference type="PRINTS" id="PR00743">
    <property type="entry name" value="GLHYDRLASE36"/>
</dbReference>
<dbReference type="HOGENOM" id="CLU_009640_2_2_11"/>
<dbReference type="InterPro" id="IPR013785">
    <property type="entry name" value="Aldolase_TIM"/>
</dbReference>
<accession>R4Z5S1</accession>
<feature type="binding site" evidence="7">
    <location>
        <position position="169"/>
    </location>
    <ligand>
        <name>substrate</name>
    </ligand>
</feature>